<dbReference type="KEGG" id="pamo:BAR1_07225"/>
<gene>
    <name evidence="11" type="ORF">BAR1_07225</name>
</gene>
<dbReference type="InterPro" id="IPR052351">
    <property type="entry name" value="Ornithine_N-alpha-AT"/>
</dbReference>
<evidence type="ECO:0000256" key="2">
    <source>
        <dbReference type="ARBA" id="ARBA00022516"/>
    </source>
</evidence>
<dbReference type="PANTHER" id="PTHR37323">
    <property type="entry name" value="GCN5-RELATED N-ACETYLTRANSFERASE"/>
    <property type="match status" value="1"/>
</dbReference>
<evidence type="ECO:0000256" key="10">
    <source>
        <dbReference type="ARBA" id="ARBA00047785"/>
    </source>
</evidence>
<evidence type="ECO:0000256" key="4">
    <source>
        <dbReference type="ARBA" id="ARBA00023098"/>
    </source>
</evidence>
<keyword evidence="5" id="KW-0012">Acyltransferase</keyword>
<dbReference type="OrthoDB" id="9787072at2"/>
<dbReference type="AlphaFoldDB" id="A0A347UFW0"/>
<dbReference type="Gene3D" id="3.40.630.30">
    <property type="match status" value="1"/>
</dbReference>
<comment type="pathway">
    <text evidence="1">Lipid metabolism.</text>
</comment>
<evidence type="ECO:0000256" key="7">
    <source>
        <dbReference type="ARBA" id="ARBA00039058"/>
    </source>
</evidence>
<keyword evidence="4" id="KW-0443">Lipid metabolism</keyword>
<evidence type="ECO:0000256" key="8">
    <source>
        <dbReference type="ARBA" id="ARBA00039866"/>
    </source>
</evidence>
<evidence type="ECO:0000313" key="12">
    <source>
        <dbReference type="Proteomes" id="UP000261704"/>
    </source>
</evidence>
<evidence type="ECO:0000313" key="11">
    <source>
        <dbReference type="EMBL" id="AXX97738.1"/>
    </source>
</evidence>
<protein>
    <recommendedName>
        <fullName evidence="8">L-ornithine N(alpha)-acyltransferase</fullName>
        <ecNumber evidence="7">2.3.2.30</ecNumber>
    </recommendedName>
</protein>
<dbReference type="EMBL" id="CP032125">
    <property type="protein sequence ID" value="AXX97738.1"/>
    <property type="molecule type" value="Genomic_DNA"/>
</dbReference>
<comment type="function">
    <text evidence="9">Catalyzes the first step in the biosynthesis of ornithine lipids, which are phosphorus-free membrane lipids. Catalyzes the 3-hydroxyacyl-acyl carrier protein-dependent acylation of ornithine to form lyso-ornithine lipid (LOL).</text>
</comment>
<accession>A0A347UFW0</accession>
<evidence type="ECO:0000256" key="5">
    <source>
        <dbReference type="ARBA" id="ARBA00023315"/>
    </source>
</evidence>
<dbReference type="GO" id="GO:0006629">
    <property type="term" value="P:lipid metabolic process"/>
    <property type="evidence" value="ECO:0007669"/>
    <property type="project" value="UniProtKB-KW"/>
</dbReference>
<dbReference type="RefSeq" id="WP_118942395.1">
    <property type="nucleotide sequence ID" value="NZ_CP032125.1"/>
</dbReference>
<dbReference type="SUPFAM" id="SSF55729">
    <property type="entry name" value="Acyl-CoA N-acyltransferases (Nat)"/>
    <property type="match status" value="1"/>
</dbReference>
<dbReference type="InterPro" id="IPR016181">
    <property type="entry name" value="Acyl_CoA_acyltransferase"/>
</dbReference>
<keyword evidence="3 11" id="KW-0808">Transferase</keyword>
<keyword evidence="2" id="KW-0444">Lipid biosynthesis</keyword>
<comment type="similarity">
    <text evidence="6">Belongs to the acetyltransferase family. OlsB subfamily.</text>
</comment>
<dbReference type="GO" id="GO:0043810">
    <property type="term" value="F:ornithine-acyl [acyl carrier protein] N-acyltransferase activity"/>
    <property type="evidence" value="ECO:0007669"/>
    <property type="project" value="UniProtKB-EC"/>
</dbReference>
<evidence type="ECO:0000256" key="3">
    <source>
        <dbReference type="ARBA" id="ARBA00022679"/>
    </source>
</evidence>
<dbReference type="Proteomes" id="UP000261704">
    <property type="component" value="Chromosome"/>
</dbReference>
<dbReference type="Pfam" id="PF13444">
    <property type="entry name" value="Acetyltransf_5"/>
    <property type="match status" value="1"/>
</dbReference>
<reference evidence="11 12" key="1">
    <citation type="submission" date="2018-09" db="EMBL/GenBank/DDBJ databases">
        <title>Profundibacter amoris BAR1 gen. nov., sp. nov., a new member of the Roseobacter clade isolated at Lokis Castle Vent Field on the Arctic Mid-Oceanic Ridge.</title>
        <authorList>
            <person name="Le Moine Bauer S."/>
            <person name="Sjoeberg A.G."/>
            <person name="L'Haridon S."/>
            <person name="Stokke R."/>
            <person name="Roalkvam I."/>
            <person name="Steen I.H."/>
            <person name="Dahle H."/>
        </authorList>
    </citation>
    <scope>NUCLEOTIDE SEQUENCE [LARGE SCALE GENOMIC DNA]</scope>
    <source>
        <strain evidence="11 12">BAR1</strain>
    </source>
</reference>
<evidence type="ECO:0000256" key="9">
    <source>
        <dbReference type="ARBA" id="ARBA00045724"/>
    </source>
</evidence>
<dbReference type="EC" id="2.3.2.30" evidence="7"/>
<name>A0A347UFW0_9RHOB</name>
<evidence type="ECO:0000256" key="1">
    <source>
        <dbReference type="ARBA" id="ARBA00005189"/>
    </source>
</evidence>
<comment type="catalytic activity">
    <reaction evidence="10">
        <text>a (3R)-hydroxyacyl-[ACP] + L-ornithine = a lyso-ornithine lipid + holo-[ACP] + H(+)</text>
        <dbReference type="Rhea" id="RHEA:20633"/>
        <dbReference type="Rhea" id="RHEA-COMP:9685"/>
        <dbReference type="Rhea" id="RHEA-COMP:9945"/>
        <dbReference type="ChEBI" id="CHEBI:15378"/>
        <dbReference type="ChEBI" id="CHEBI:46911"/>
        <dbReference type="ChEBI" id="CHEBI:64479"/>
        <dbReference type="ChEBI" id="CHEBI:78827"/>
        <dbReference type="ChEBI" id="CHEBI:138482"/>
        <dbReference type="EC" id="2.3.2.30"/>
    </reaction>
    <physiologicalReaction direction="left-to-right" evidence="10">
        <dbReference type="Rhea" id="RHEA:20634"/>
    </physiologicalReaction>
</comment>
<evidence type="ECO:0000256" key="6">
    <source>
        <dbReference type="ARBA" id="ARBA00038095"/>
    </source>
</evidence>
<keyword evidence="12" id="KW-1185">Reference proteome</keyword>
<organism evidence="11 12">
    <name type="scientific">Profundibacter amoris</name>
    <dbReference type="NCBI Taxonomy" id="2171755"/>
    <lineage>
        <taxon>Bacteria</taxon>
        <taxon>Pseudomonadati</taxon>
        <taxon>Pseudomonadota</taxon>
        <taxon>Alphaproteobacteria</taxon>
        <taxon>Rhodobacterales</taxon>
        <taxon>Paracoccaceae</taxon>
        <taxon>Profundibacter</taxon>
    </lineage>
</organism>
<dbReference type="PANTHER" id="PTHR37323:SF1">
    <property type="entry name" value="L-ORNITHINE N(ALPHA)-ACYLTRANSFERASE"/>
    <property type="match status" value="1"/>
</dbReference>
<sequence>MDILNRGRYRASRAQTPDEVSQAQRLRALAFAGDADGQDADGFDECCDHILVRDQDSGALVACYRLMLLPDGATIDQSYSAQFYDLSALKPFKSPMLELGRFCTRPDHHDPEIVRVAWGAMTRIVDGQGVGMLFGCSSFAGTDANSHRDAFALLRARHQAPAPWRIGVKAAEVVPLPDDPVPADAIRHIPPLLRTYLAMGGWVSDHAVIDRQMDTLHVFTGVEISAIPEARKRLLRAVAG</sequence>
<proteinExistence type="inferred from homology"/>